<dbReference type="SUPFAM" id="SSF81330">
    <property type="entry name" value="Gated mechanosensitive channel"/>
    <property type="match status" value="1"/>
</dbReference>
<evidence type="ECO:0000256" key="7">
    <source>
        <dbReference type="ARBA" id="ARBA00022989"/>
    </source>
</evidence>
<evidence type="ECO:0000256" key="9">
    <source>
        <dbReference type="ARBA" id="ARBA00023136"/>
    </source>
</evidence>
<dbReference type="NCBIfam" id="NF001843">
    <property type="entry name" value="PRK00567.1-4"/>
    <property type="match status" value="1"/>
</dbReference>
<dbReference type="InterPro" id="IPR037673">
    <property type="entry name" value="MSC/AndL"/>
</dbReference>
<dbReference type="PROSITE" id="PS01327">
    <property type="entry name" value="MSCL"/>
    <property type="match status" value="1"/>
</dbReference>
<dbReference type="AlphaFoldDB" id="A0A1G5RSR2"/>
<evidence type="ECO:0000256" key="2">
    <source>
        <dbReference type="ARBA" id="ARBA00007254"/>
    </source>
</evidence>
<reference evidence="12 13" key="1">
    <citation type="submission" date="2016-10" db="EMBL/GenBank/DDBJ databases">
        <authorList>
            <person name="de Groot N.N."/>
        </authorList>
    </citation>
    <scope>NUCLEOTIDE SEQUENCE [LARGE SCALE GENOMIC DNA]</scope>
    <source>
        <strain evidence="12 13">DSM 2784</strain>
    </source>
</reference>
<evidence type="ECO:0000313" key="12">
    <source>
        <dbReference type="EMBL" id="SCZ77122.1"/>
    </source>
</evidence>
<accession>A0A1G5RSR2</accession>
<feature type="transmembrane region" description="Helical" evidence="11">
    <location>
        <begin position="12"/>
        <end position="31"/>
    </location>
</feature>
<evidence type="ECO:0000256" key="8">
    <source>
        <dbReference type="ARBA" id="ARBA00023065"/>
    </source>
</evidence>
<dbReference type="EMBL" id="FMWL01000002">
    <property type="protein sequence ID" value="SCZ77122.1"/>
    <property type="molecule type" value="Genomic_DNA"/>
</dbReference>
<sequence length="130" mass="14225">MLKEFKAFVLRGNVVDLAVAVVIGGAFGKIVTSLVNDLIMPLIGLVLGGVSFANLKYVITPASEGVEEAAIRYGAFIQSMVDFVIIAFAIFLVVKLINRMRKKQEEAPSAPPEPPRQEVLLEEIRDLLKK</sequence>
<dbReference type="Gene3D" id="1.10.1200.120">
    <property type="entry name" value="Large-conductance mechanosensitive channel, MscL, domain 1"/>
    <property type="match status" value="1"/>
</dbReference>
<dbReference type="STRING" id="1120920.SAMN03080599_00574"/>
<dbReference type="PANTHER" id="PTHR30266">
    <property type="entry name" value="MECHANOSENSITIVE CHANNEL MSCL"/>
    <property type="match status" value="1"/>
</dbReference>
<proteinExistence type="inferred from homology"/>
<evidence type="ECO:0000256" key="3">
    <source>
        <dbReference type="ARBA" id="ARBA00011255"/>
    </source>
</evidence>
<comment type="subunit">
    <text evidence="3 11">Homopentamer.</text>
</comment>
<name>A0A1G5RSR2_9FIRM</name>
<feature type="transmembrane region" description="Helical" evidence="11">
    <location>
        <begin position="71"/>
        <end position="94"/>
    </location>
</feature>
<dbReference type="NCBIfam" id="TIGR00220">
    <property type="entry name" value="mscL"/>
    <property type="match status" value="1"/>
</dbReference>
<dbReference type="PANTHER" id="PTHR30266:SF2">
    <property type="entry name" value="LARGE-CONDUCTANCE MECHANOSENSITIVE CHANNEL"/>
    <property type="match status" value="1"/>
</dbReference>
<keyword evidence="9 11" id="KW-0472">Membrane</keyword>
<keyword evidence="13" id="KW-1185">Reference proteome</keyword>
<dbReference type="FunFam" id="1.10.1200.120:FF:000001">
    <property type="entry name" value="Large-conductance mechanosensitive channel"/>
    <property type="match status" value="1"/>
</dbReference>
<dbReference type="Proteomes" id="UP000199208">
    <property type="component" value="Unassembled WGS sequence"/>
</dbReference>
<protein>
    <recommendedName>
        <fullName evidence="11">Large-conductance mechanosensitive channel</fullName>
    </recommendedName>
</protein>
<gene>
    <name evidence="11" type="primary">mscL</name>
    <name evidence="12" type="ORF">SAMN03080599_00574</name>
</gene>
<evidence type="ECO:0000256" key="11">
    <source>
        <dbReference type="HAMAP-Rule" id="MF_00115"/>
    </source>
</evidence>
<keyword evidence="8 11" id="KW-0406">Ion transport</keyword>
<dbReference type="PRINTS" id="PR01264">
    <property type="entry name" value="MECHCHANNEL"/>
</dbReference>
<comment type="subcellular location">
    <subcellularLocation>
        <location evidence="1 11">Cell membrane</location>
        <topology evidence="1 11">Multi-pass membrane protein</topology>
    </subcellularLocation>
</comment>
<comment type="similarity">
    <text evidence="2 11">Belongs to the MscL family.</text>
</comment>
<dbReference type="InterPro" id="IPR019823">
    <property type="entry name" value="Mechanosensitive_channel_CS"/>
</dbReference>
<evidence type="ECO:0000256" key="6">
    <source>
        <dbReference type="ARBA" id="ARBA00022692"/>
    </source>
</evidence>
<feature type="transmembrane region" description="Helical" evidence="11">
    <location>
        <begin position="38"/>
        <end position="59"/>
    </location>
</feature>
<keyword evidence="7 11" id="KW-1133">Transmembrane helix</keyword>
<keyword evidence="10 11" id="KW-0407">Ion channel</keyword>
<evidence type="ECO:0000256" key="5">
    <source>
        <dbReference type="ARBA" id="ARBA00022475"/>
    </source>
</evidence>
<dbReference type="RefSeq" id="WP_092589374.1">
    <property type="nucleotide sequence ID" value="NZ_FMWL01000002.1"/>
</dbReference>
<evidence type="ECO:0000256" key="4">
    <source>
        <dbReference type="ARBA" id="ARBA00022448"/>
    </source>
</evidence>
<dbReference type="InterPro" id="IPR001185">
    <property type="entry name" value="MS_channel"/>
</dbReference>
<keyword evidence="5 11" id="KW-1003">Cell membrane</keyword>
<comment type="function">
    <text evidence="11">Channel that opens in response to stretch forces in the membrane lipid bilayer. May participate in the regulation of osmotic pressure changes within the cell.</text>
</comment>
<organism evidence="12 13">
    <name type="scientific">Acidaminobacter hydrogenoformans DSM 2784</name>
    <dbReference type="NCBI Taxonomy" id="1120920"/>
    <lineage>
        <taxon>Bacteria</taxon>
        <taxon>Bacillati</taxon>
        <taxon>Bacillota</taxon>
        <taxon>Clostridia</taxon>
        <taxon>Peptostreptococcales</taxon>
        <taxon>Acidaminobacteraceae</taxon>
        <taxon>Acidaminobacter</taxon>
    </lineage>
</organism>
<dbReference type="HAMAP" id="MF_00115">
    <property type="entry name" value="MscL"/>
    <property type="match status" value="1"/>
</dbReference>
<dbReference type="InterPro" id="IPR036019">
    <property type="entry name" value="MscL_channel"/>
</dbReference>
<keyword evidence="4 11" id="KW-0813">Transport</keyword>
<dbReference type="OrthoDB" id="9810350at2"/>
<evidence type="ECO:0000313" key="13">
    <source>
        <dbReference type="Proteomes" id="UP000199208"/>
    </source>
</evidence>
<dbReference type="Pfam" id="PF01741">
    <property type="entry name" value="MscL"/>
    <property type="match status" value="1"/>
</dbReference>
<keyword evidence="6 11" id="KW-0812">Transmembrane</keyword>
<dbReference type="GO" id="GO:0005886">
    <property type="term" value="C:plasma membrane"/>
    <property type="evidence" value="ECO:0007669"/>
    <property type="project" value="UniProtKB-SubCell"/>
</dbReference>
<dbReference type="GO" id="GO:0008381">
    <property type="term" value="F:mechanosensitive monoatomic ion channel activity"/>
    <property type="evidence" value="ECO:0007669"/>
    <property type="project" value="UniProtKB-UniRule"/>
</dbReference>
<evidence type="ECO:0000256" key="1">
    <source>
        <dbReference type="ARBA" id="ARBA00004651"/>
    </source>
</evidence>
<evidence type="ECO:0000256" key="10">
    <source>
        <dbReference type="ARBA" id="ARBA00023303"/>
    </source>
</evidence>